<dbReference type="RefSeq" id="WP_150862552.1">
    <property type="nucleotide sequence ID" value="NZ_VYXP01000001.1"/>
</dbReference>
<gene>
    <name evidence="1" type="ORF">F3N42_01190</name>
</gene>
<comment type="caution">
    <text evidence="1">The sequence shown here is derived from an EMBL/GenBank/DDBJ whole genome shotgun (WGS) entry which is preliminary data.</text>
</comment>
<keyword evidence="2" id="KW-1185">Reference proteome</keyword>
<dbReference type="Proteomes" id="UP000325372">
    <property type="component" value="Unassembled WGS sequence"/>
</dbReference>
<reference evidence="1 2" key="1">
    <citation type="submission" date="2019-09" db="EMBL/GenBank/DDBJ databases">
        <title>Wenzhouxiangella sp. Genome sequencing and assembly.</title>
        <authorList>
            <person name="Zhang R."/>
        </authorList>
    </citation>
    <scope>NUCLEOTIDE SEQUENCE [LARGE SCALE GENOMIC DNA]</scope>
    <source>
        <strain evidence="1 2">W260</strain>
    </source>
</reference>
<dbReference type="EMBL" id="VYXP01000001">
    <property type="protein sequence ID" value="KAA9134188.1"/>
    <property type="molecule type" value="Genomic_DNA"/>
</dbReference>
<name>A0A5N0TI75_9GAMM</name>
<evidence type="ECO:0000313" key="2">
    <source>
        <dbReference type="Proteomes" id="UP000325372"/>
    </source>
</evidence>
<protein>
    <submittedName>
        <fullName evidence="1">Uncharacterized protein</fullName>
    </submittedName>
</protein>
<sequence>MKTSLKIFGLCVIVAHGTGCSYHGASTDTSATTHADTTCESSADKRDYRNPFLRSRRVGG</sequence>
<dbReference type="AlphaFoldDB" id="A0A5N0TI75"/>
<evidence type="ECO:0000313" key="1">
    <source>
        <dbReference type="EMBL" id="KAA9134188.1"/>
    </source>
</evidence>
<organism evidence="1 2">
    <name type="scientific">Marinihelvus fidelis</name>
    <dbReference type="NCBI Taxonomy" id="2613842"/>
    <lineage>
        <taxon>Bacteria</taxon>
        <taxon>Pseudomonadati</taxon>
        <taxon>Pseudomonadota</taxon>
        <taxon>Gammaproteobacteria</taxon>
        <taxon>Chromatiales</taxon>
        <taxon>Wenzhouxiangellaceae</taxon>
        <taxon>Marinihelvus</taxon>
    </lineage>
</organism>
<proteinExistence type="predicted"/>
<accession>A0A5N0TI75</accession>